<reference evidence="2" key="1">
    <citation type="journal article" date="2022" name="Int. J. Mol. Sci.">
        <title>Draft Genome of Tanacetum Coccineum: Genomic Comparison of Closely Related Tanacetum-Family Plants.</title>
        <authorList>
            <person name="Yamashiro T."/>
            <person name="Shiraishi A."/>
            <person name="Nakayama K."/>
            <person name="Satake H."/>
        </authorList>
    </citation>
    <scope>NUCLEOTIDE SEQUENCE</scope>
</reference>
<comment type="caution">
    <text evidence="2">The sequence shown here is derived from an EMBL/GenBank/DDBJ whole genome shotgun (WGS) entry which is preliminary data.</text>
</comment>
<feature type="compositionally biased region" description="Basic and acidic residues" evidence="1">
    <location>
        <begin position="47"/>
        <end position="91"/>
    </location>
</feature>
<name>A0ABQ5HZA2_9ASTR</name>
<dbReference type="InterPro" id="IPR021109">
    <property type="entry name" value="Peptidase_aspartic_dom_sf"/>
</dbReference>
<evidence type="ECO:0008006" key="4">
    <source>
        <dbReference type="Google" id="ProtNLM"/>
    </source>
</evidence>
<dbReference type="Gene3D" id="2.40.70.10">
    <property type="entry name" value="Acid Proteases"/>
    <property type="match status" value="1"/>
</dbReference>
<gene>
    <name evidence="2" type="ORF">Tco_1082031</name>
</gene>
<accession>A0ABQ5HZA2</accession>
<dbReference type="EMBL" id="BQNB010020180">
    <property type="protein sequence ID" value="GJT93186.1"/>
    <property type="molecule type" value="Genomic_DNA"/>
</dbReference>
<protein>
    <recommendedName>
        <fullName evidence="4">Reverse transcriptase domain-containing protein</fullName>
    </recommendedName>
</protein>
<evidence type="ECO:0000313" key="2">
    <source>
        <dbReference type="EMBL" id="GJT93186.1"/>
    </source>
</evidence>
<sequence length="219" mass="25498">MERFENAILKQREEINDRMKEMFGLLKELTTNDWKKRMKMITQKTGDSIERPDRSDAEMPLKEVEKDNEAENETKNEPIKSTEKELTQAKEEEGPVYEVILKKKITKKEDIGGNFEIPCNIGDMKEDEKRPFILGTPFLTTAKAVIKFDKGTITMRSGKSKMSFHRIPKSSCKIERGIKLYLIRRSLEVLRKFHWMILGGRFNQLSHVSSPLLSKPAEY</sequence>
<reference evidence="2" key="2">
    <citation type="submission" date="2022-01" db="EMBL/GenBank/DDBJ databases">
        <authorList>
            <person name="Yamashiro T."/>
            <person name="Shiraishi A."/>
            <person name="Satake H."/>
            <person name="Nakayama K."/>
        </authorList>
    </citation>
    <scope>NUCLEOTIDE SEQUENCE</scope>
</reference>
<evidence type="ECO:0000313" key="3">
    <source>
        <dbReference type="Proteomes" id="UP001151760"/>
    </source>
</evidence>
<evidence type="ECO:0000256" key="1">
    <source>
        <dbReference type="SAM" id="MobiDB-lite"/>
    </source>
</evidence>
<feature type="region of interest" description="Disordered" evidence="1">
    <location>
        <begin position="42"/>
        <end position="91"/>
    </location>
</feature>
<organism evidence="2 3">
    <name type="scientific">Tanacetum coccineum</name>
    <dbReference type="NCBI Taxonomy" id="301880"/>
    <lineage>
        <taxon>Eukaryota</taxon>
        <taxon>Viridiplantae</taxon>
        <taxon>Streptophyta</taxon>
        <taxon>Embryophyta</taxon>
        <taxon>Tracheophyta</taxon>
        <taxon>Spermatophyta</taxon>
        <taxon>Magnoliopsida</taxon>
        <taxon>eudicotyledons</taxon>
        <taxon>Gunneridae</taxon>
        <taxon>Pentapetalae</taxon>
        <taxon>asterids</taxon>
        <taxon>campanulids</taxon>
        <taxon>Asterales</taxon>
        <taxon>Asteraceae</taxon>
        <taxon>Asteroideae</taxon>
        <taxon>Anthemideae</taxon>
        <taxon>Anthemidinae</taxon>
        <taxon>Tanacetum</taxon>
    </lineage>
</organism>
<keyword evidence="3" id="KW-1185">Reference proteome</keyword>
<proteinExistence type="predicted"/>
<dbReference type="Proteomes" id="UP001151760">
    <property type="component" value="Unassembled WGS sequence"/>
</dbReference>